<dbReference type="InterPro" id="IPR036907">
    <property type="entry name" value="5'-Nucleotdase_C_sf"/>
</dbReference>
<dbReference type="InterPro" id="IPR004843">
    <property type="entry name" value="Calcineurin-like_PHP"/>
</dbReference>
<dbReference type="SUPFAM" id="SSF55816">
    <property type="entry name" value="5'-nucleotidase (syn. UDP-sugar hydrolase), C-terminal domain"/>
    <property type="match status" value="1"/>
</dbReference>
<keyword evidence="2" id="KW-0378">Hydrolase</keyword>
<dbReference type="GO" id="GO:0016787">
    <property type="term" value="F:hydrolase activity"/>
    <property type="evidence" value="ECO:0007669"/>
    <property type="project" value="UniProtKB-KW"/>
</dbReference>
<gene>
    <name evidence="5" type="ORF">KX01_1803</name>
</gene>
<dbReference type="RefSeq" id="WP_071664653.1">
    <property type="nucleotide sequence ID" value="NZ_CP009654.1"/>
</dbReference>
<evidence type="ECO:0000259" key="3">
    <source>
        <dbReference type="Pfam" id="PF00149"/>
    </source>
</evidence>
<feature type="signal peptide" evidence="2">
    <location>
        <begin position="1"/>
        <end position="19"/>
    </location>
</feature>
<dbReference type="GO" id="GO:0000166">
    <property type="term" value="F:nucleotide binding"/>
    <property type="evidence" value="ECO:0007669"/>
    <property type="project" value="UniProtKB-KW"/>
</dbReference>
<comment type="similarity">
    <text evidence="2">Belongs to the 5'-nucleotidase family.</text>
</comment>
<dbReference type="Proteomes" id="UP000182521">
    <property type="component" value="Chromosome"/>
</dbReference>
<dbReference type="Gene3D" id="3.90.780.10">
    <property type="entry name" value="5'-Nucleotidase, C-terminal domain"/>
    <property type="match status" value="1"/>
</dbReference>
<feature type="chain" id="PRO_5009364320" description="Calcineurin-like phosphoesterase family protein" evidence="2">
    <location>
        <begin position="20"/>
        <end position="512"/>
    </location>
</feature>
<sequence length="512" mass="57333">MKKIFFVIALCFSSSIVFAYDDMTVLSLNDFHGQMQPNGNMVGAAKIATFIQDYKKTHPNLIVVSAGDNYQGTAISNISHGKVVNEFFNYIDLKFSAVGNHEFDYGQEWFKVWSNNDFEYLASNIFYEGTEKSLDYTQPYGYQTFDNGKTIYFIGLATLETPETTAEKNISNLEFTNPVESSNKWIEYINNYQKNGLLKPDAIVLLTHIPTEQDASGKIFYLSPRKELNNETEIDYVTKNVKGVSALISGHSHKLVNGFLNGEAIIQGASQGKDIGVLHYDCHTKKDLCTVTPEVINLALATENLKNDLKVLEIIDKYYNQTKEKLNEVIATSAEALSNEPADNGFYNIQLTYLIAKIMKESTNSDIALQNTYGVRRSLPAGQITYGMIYEALPFDNMVVTLKLKGSDVRKIVEHSLPKGKEELGVIAGTQVFLSSNGDIQKILIDGKSIEDDCIYKVATVDFLATGGDGFDFSNMKDYKDTGEPSRYFVMSYWKQNGVHLPGSWKNITITK</sequence>
<dbReference type="Gene3D" id="3.60.21.10">
    <property type="match status" value="1"/>
</dbReference>
<dbReference type="AlphaFoldDB" id="A0A1J0KSI3"/>
<feature type="domain" description="Calcineurin-like phosphoesterase" evidence="3">
    <location>
        <begin position="23"/>
        <end position="254"/>
    </location>
</feature>
<evidence type="ECO:0000313" key="5">
    <source>
        <dbReference type="EMBL" id="APC96717.1"/>
    </source>
</evidence>
<dbReference type="SUPFAM" id="SSF56300">
    <property type="entry name" value="Metallo-dependent phosphatases"/>
    <property type="match status" value="1"/>
</dbReference>
<evidence type="ECO:0000259" key="4">
    <source>
        <dbReference type="Pfam" id="PF02872"/>
    </source>
</evidence>
<feature type="domain" description="5'-Nucleotidase C-terminal" evidence="4">
    <location>
        <begin position="346"/>
        <end position="472"/>
    </location>
</feature>
<keyword evidence="1 2" id="KW-0732">Signal</keyword>
<protein>
    <recommendedName>
        <fullName evidence="7">Calcineurin-like phosphoesterase family protein</fullName>
    </recommendedName>
</protein>
<organism evidence="5 6">
    <name type="scientific">Francisella frigiditurris</name>
    <dbReference type="NCBI Taxonomy" id="1542390"/>
    <lineage>
        <taxon>Bacteria</taxon>
        <taxon>Pseudomonadati</taxon>
        <taxon>Pseudomonadota</taxon>
        <taxon>Gammaproteobacteria</taxon>
        <taxon>Thiotrichales</taxon>
        <taxon>Francisellaceae</taxon>
        <taxon>Francisella</taxon>
    </lineage>
</organism>
<proteinExistence type="inferred from homology"/>
<accession>A0A1J0KSI3</accession>
<dbReference type="GO" id="GO:0009166">
    <property type="term" value="P:nucleotide catabolic process"/>
    <property type="evidence" value="ECO:0007669"/>
    <property type="project" value="InterPro"/>
</dbReference>
<keyword evidence="6" id="KW-1185">Reference proteome</keyword>
<dbReference type="PRINTS" id="PR01607">
    <property type="entry name" value="APYRASEFAMLY"/>
</dbReference>
<dbReference type="PANTHER" id="PTHR11575:SF24">
    <property type="entry name" value="5'-NUCLEOTIDASE"/>
    <property type="match status" value="1"/>
</dbReference>
<evidence type="ECO:0000256" key="1">
    <source>
        <dbReference type="ARBA" id="ARBA00022729"/>
    </source>
</evidence>
<evidence type="ECO:0000256" key="2">
    <source>
        <dbReference type="RuleBase" id="RU362119"/>
    </source>
</evidence>
<dbReference type="PANTHER" id="PTHR11575">
    <property type="entry name" value="5'-NUCLEOTIDASE-RELATED"/>
    <property type="match status" value="1"/>
</dbReference>
<dbReference type="EMBL" id="CP009654">
    <property type="protein sequence ID" value="APC96717.1"/>
    <property type="molecule type" value="Genomic_DNA"/>
</dbReference>
<dbReference type="InterPro" id="IPR006179">
    <property type="entry name" value="5_nucleotidase/apyrase"/>
</dbReference>
<dbReference type="Pfam" id="PF02872">
    <property type="entry name" value="5_nucleotid_C"/>
    <property type="match status" value="1"/>
</dbReference>
<dbReference type="KEGG" id="frc:KX01_1803"/>
<dbReference type="GO" id="GO:0030288">
    <property type="term" value="C:outer membrane-bounded periplasmic space"/>
    <property type="evidence" value="ECO:0007669"/>
    <property type="project" value="TreeGrafter"/>
</dbReference>
<dbReference type="OrthoDB" id="9803927at2"/>
<reference evidence="6" key="1">
    <citation type="submission" date="2014-10" db="EMBL/GenBank/DDBJ databases">
        <authorList>
            <person name="Kuske C.R."/>
            <person name="Challacombe J.F."/>
            <person name="Daligault H.E."/>
            <person name="Davenport K.W."/>
            <person name="Johnson S.L."/>
            <person name="Siddaramappa S."/>
            <person name="Petersen J.M."/>
        </authorList>
    </citation>
    <scope>NUCLEOTIDE SEQUENCE [LARGE SCALE GENOMIC DNA]</scope>
    <source>
        <strain evidence="6">CA97-1460</strain>
    </source>
</reference>
<dbReference type="Pfam" id="PF00149">
    <property type="entry name" value="Metallophos"/>
    <property type="match status" value="1"/>
</dbReference>
<evidence type="ECO:0000313" key="6">
    <source>
        <dbReference type="Proteomes" id="UP000182521"/>
    </source>
</evidence>
<dbReference type="STRING" id="1542390.KX01_1803"/>
<dbReference type="InterPro" id="IPR029052">
    <property type="entry name" value="Metallo-depent_PP-like"/>
</dbReference>
<keyword evidence="2" id="KW-0547">Nucleotide-binding</keyword>
<dbReference type="InterPro" id="IPR008334">
    <property type="entry name" value="5'-Nucleotdase_C"/>
</dbReference>
<evidence type="ECO:0008006" key="7">
    <source>
        <dbReference type="Google" id="ProtNLM"/>
    </source>
</evidence>
<name>A0A1J0KSI3_9GAMM</name>